<comment type="caution">
    <text evidence="2">The sequence shown here is derived from an EMBL/GenBank/DDBJ whole genome shotgun (WGS) entry which is preliminary data.</text>
</comment>
<feature type="region of interest" description="Disordered" evidence="1">
    <location>
        <begin position="146"/>
        <end position="172"/>
    </location>
</feature>
<organism evidence="2 3">
    <name type="scientific">Stylosanthes scabra</name>
    <dbReference type="NCBI Taxonomy" id="79078"/>
    <lineage>
        <taxon>Eukaryota</taxon>
        <taxon>Viridiplantae</taxon>
        <taxon>Streptophyta</taxon>
        <taxon>Embryophyta</taxon>
        <taxon>Tracheophyta</taxon>
        <taxon>Spermatophyta</taxon>
        <taxon>Magnoliopsida</taxon>
        <taxon>eudicotyledons</taxon>
        <taxon>Gunneridae</taxon>
        <taxon>Pentapetalae</taxon>
        <taxon>rosids</taxon>
        <taxon>fabids</taxon>
        <taxon>Fabales</taxon>
        <taxon>Fabaceae</taxon>
        <taxon>Papilionoideae</taxon>
        <taxon>50 kb inversion clade</taxon>
        <taxon>dalbergioids sensu lato</taxon>
        <taxon>Dalbergieae</taxon>
        <taxon>Pterocarpus clade</taxon>
        <taxon>Stylosanthes</taxon>
    </lineage>
</organism>
<proteinExistence type="predicted"/>
<sequence length="367" mass="40354">MEQIGSVEEYFTNFLPYAQRNFKTRVSNPEQFINTVAECINNYRSNKFLQHLNNFRIIKNSSKSKYSDPTTFSNKIQDETTIPYPEFQAKNEVQCSKSTEHKTPTLSLEILTEREEEVATDLAASAEGFTKILDLTVESDLTKEGEAILGDGTTPGEDHERPVTSNGTEDGAVLKGKVESTDVELAETGATRPPPKPPDMISSTMAEDELEMVMAEARVAGEATDWHLGSGAEDGAVATVTDGGLIKRLLRWFILLTPPPLLAAVFLWDRESTFETKKKQDAMILKKVVGATDGADVSGNRGGQRAPWLAAVVADSRKKKEEPAADVALGIGKGVLFLSLNENEGETWTPNLEVGLHYMPKAQREFL</sequence>
<name>A0ABU6V292_9FABA</name>
<gene>
    <name evidence="2" type="ORF">PIB30_002946</name>
</gene>
<dbReference type="Proteomes" id="UP001341840">
    <property type="component" value="Unassembled WGS sequence"/>
</dbReference>
<reference evidence="2 3" key="1">
    <citation type="journal article" date="2023" name="Plants (Basel)">
        <title>Bridging the Gap: Combining Genomics and Transcriptomics Approaches to Understand Stylosanthes scabra, an Orphan Legume from the Brazilian Caatinga.</title>
        <authorList>
            <person name="Ferreira-Neto J.R.C."/>
            <person name="da Silva M.D."/>
            <person name="Binneck E."/>
            <person name="de Melo N.F."/>
            <person name="da Silva R.H."/>
            <person name="de Melo A.L.T.M."/>
            <person name="Pandolfi V."/>
            <person name="Bustamante F.O."/>
            <person name="Brasileiro-Vidal A.C."/>
            <person name="Benko-Iseppon A.M."/>
        </authorList>
    </citation>
    <scope>NUCLEOTIDE SEQUENCE [LARGE SCALE GENOMIC DNA]</scope>
    <source>
        <tissue evidence="2">Leaves</tissue>
    </source>
</reference>
<keyword evidence="3" id="KW-1185">Reference proteome</keyword>
<protein>
    <submittedName>
        <fullName evidence="2">Uncharacterized protein</fullName>
    </submittedName>
</protein>
<accession>A0ABU6V292</accession>
<evidence type="ECO:0000313" key="2">
    <source>
        <dbReference type="EMBL" id="MED6167464.1"/>
    </source>
</evidence>
<evidence type="ECO:0000256" key="1">
    <source>
        <dbReference type="SAM" id="MobiDB-lite"/>
    </source>
</evidence>
<evidence type="ECO:0000313" key="3">
    <source>
        <dbReference type="Proteomes" id="UP001341840"/>
    </source>
</evidence>
<dbReference type="EMBL" id="JASCZI010151040">
    <property type="protein sequence ID" value="MED6167464.1"/>
    <property type="molecule type" value="Genomic_DNA"/>
</dbReference>